<evidence type="ECO:0000256" key="1">
    <source>
        <dbReference type="SAM" id="Phobius"/>
    </source>
</evidence>
<dbReference type="RefSeq" id="WP_009104210.1">
    <property type="nucleotide sequence ID" value="NZ_JACHXU010000006.1"/>
</dbReference>
<dbReference type="Proteomes" id="UP000536179">
    <property type="component" value="Unassembled WGS sequence"/>
</dbReference>
<dbReference type="EMBL" id="JACHXU010000006">
    <property type="protein sequence ID" value="MBB3206434.1"/>
    <property type="molecule type" value="Genomic_DNA"/>
</dbReference>
<proteinExistence type="predicted"/>
<dbReference type="AlphaFoldDB" id="A0A7W5DY91"/>
<keyword evidence="1" id="KW-0472">Membrane</keyword>
<name>A0A7W5DY91_9BACT</name>
<evidence type="ECO:0000313" key="2">
    <source>
        <dbReference type="EMBL" id="MBB3206434.1"/>
    </source>
</evidence>
<evidence type="ECO:0000313" key="3">
    <source>
        <dbReference type="Proteomes" id="UP000536179"/>
    </source>
</evidence>
<organism evidence="2 3">
    <name type="scientific">Aporhodopirellula rubra</name>
    <dbReference type="NCBI Taxonomy" id="980271"/>
    <lineage>
        <taxon>Bacteria</taxon>
        <taxon>Pseudomonadati</taxon>
        <taxon>Planctomycetota</taxon>
        <taxon>Planctomycetia</taxon>
        <taxon>Pirellulales</taxon>
        <taxon>Pirellulaceae</taxon>
        <taxon>Aporhodopirellula</taxon>
    </lineage>
</organism>
<keyword evidence="1" id="KW-0812">Transmembrane</keyword>
<gene>
    <name evidence="2" type="ORF">FHS27_002243</name>
</gene>
<accession>A0A7W5DY91</accession>
<sequence length="55" mass="5800">MRLLQAYLIIGVLICVWFSIATARGWRAIDTGFLNSGGSSTYGGRGYGGSWGGGK</sequence>
<protein>
    <submittedName>
        <fullName evidence="2">Uncharacterized protein</fullName>
    </submittedName>
</protein>
<comment type="caution">
    <text evidence="2">The sequence shown here is derived from an EMBL/GenBank/DDBJ whole genome shotgun (WGS) entry which is preliminary data.</text>
</comment>
<keyword evidence="1" id="KW-1133">Transmembrane helix</keyword>
<reference evidence="2 3" key="1">
    <citation type="submission" date="2020-08" db="EMBL/GenBank/DDBJ databases">
        <title>Genomic Encyclopedia of Type Strains, Phase III (KMG-III): the genomes of soil and plant-associated and newly described type strains.</title>
        <authorList>
            <person name="Whitman W."/>
        </authorList>
    </citation>
    <scope>NUCLEOTIDE SEQUENCE [LARGE SCALE GENOMIC DNA]</scope>
    <source>
        <strain evidence="2 3">CECT 8075</strain>
    </source>
</reference>
<feature type="transmembrane region" description="Helical" evidence="1">
    <location>
        <begin position="6"/>
        <end position="26"/>
    </location>
</feature>
<keyword evidence="3" id="KW-1185">Reference proteome</keyword>